<evidence type="ECO:0008006" key="8">
    <source>
        <dbReference type="Google" id="ProtNLM"/>
    </source>
</evidence>
<evidence type="ECO:0000256" key="2">
    <source>
        <dbReference type="ARBA" id="ARBA00022490"/>
    </source>
</evidence>
<evidence type="ECO:0000256" key="3">
    <source>
        <dbReference type="ARBA" id="ARBA00023123"/>
    </source>
</evidence>
<name>J0WZI5_9BIFI</name>
<keyword evidence="5" id="KW-0175">Coiled coil</keyword>
<dbReference type="PANTHER" id="PTHR46349">
    <property type="entry name" value="CINGULIN-LIKE PROTEIN 1-RELATED"/>
    <property type="match status" value="1"/>
</dbReference>
<dbReference type="Pfam" id="PF09903">
    <property type="entry name" value="DUF2130"/>
    <property type="match status" value="1"/>
</dbReference>
<proteinExistence type="predicted"/>
<gene>
    <name evidence="6" type="ORF">HMPREF9156_01016</name>
</gene>
<keyword evidence="7" id="KW-1185">Reference proteome</keyword>
<protein>
    <recommendedName>
        <fullName evidence="8">DUF2130 domain-containing protein</fullName>
    </recommendedName>
</protein>
<evidence type="ECO:0000313" key="6">
    <source>
        <dbReference type="EMBL" id="EJD64521.1"/>
    </source>
</evidence>
<evidence type="ECO:0000313" key="7">
    <source>
        <dbReference type="Proteomes" id="UP000006415"/>
    </source>
</evidence>
<feature type="coiled-coil region" evidence="5">
    <location>
        <begin position="144"/>
        <end position="342"/>
    </location>
</feature>
<dbReference type="HOGENOM" id="CLU_034837_0_0_11"/>
<accession>J0WZI5</accession>
<sequence>MRNALRAFCCGYSHVLWLVAVRPAPINSAGTRALQRVSLQPSGRTYGFPGRIKAMAAITEEKGPNRNKDAAADSMHEITCPHCGHAFTVNEDEYQKLLAQIRGKEFDRELSASLQREIGRLETEHRLDLEKKLHTKQSDFDKQISERDRELSGLQARLDKSESERDAALSEVRNEKDKQIESLKSQLDKLSIEKDSERDRQLSALQSELDKKVMALQASLDKAESVKDAALAEARSEKDREIESLKSQLEKISLEKDSEKDKELLQLRQKLTEESAKSERQFSETKSQLEKQLFQAQSDLQVEKQKQEAELAKQHSALTEQRSQYEAQLKAAQEQVEFYKDFKASQSTKAVGEDLEQYCYNEFNKLRGAAFKDVYFEKDNAVSSTGSKGDFIYREKDADGNEVLSIMFEMKNEMDATAKSQKHKNSDFFKELDKDRCEKGCEYAVLVTMLEADNEFYNAGIVDVSYMKPSYTKMYAVRPQFFITVIGLLRDAAYSSAGLRRQLEEARNQNIDITNFEEELDNFKDAFGKNYRSYKRNYDEAIKQIDNAIKRMEAVKSALTTSENQLRLANNKLDDVEVKKLIKDNPTMQARFAELEDKGDRGGRPPRQISG</sequence>
<dbReference type="EMBL" id="AGZS01000006">
    <property type="protein sequence ID" value="EJD64521.1"/>
    <property type="molecule type" value="Genomic_DNA"/>
</dbReference>
<keyword evidence="3" id="KW-0518">Myosin</keyword>
<keyword evidence="2" id="KW-0963">Cytoplasm</keyword>
<dbReference type="STRING" id="857290.HMPREF9156_01016"/>
<keyword evidence="4" id="KW-0505">Motor protein</keyword>
<dbReference type="eggNOG" id="COG4487">
    <property type="taxonomic scope" value="Bacteria"/>
</dbReference>
<comment type="subcellular location">
    <subcellularLocation>
        <location evidence="1">Cytoplasm</location>
    </subcellularLocation>
</comment>
<evidence type="ECO:0000256" key="4">
    <source>
        <dbReference type="ARBA" id="ARBA00023175"/>
    </source>
</evidence>
<evidence type="ECO:0000256" key="5">
    <source>
        <dbReference type="SAM" id="Coils"/>
    </source>
</evidence>
<feature type="coiled-coil region" evidence="5">
    <location>
        <begin position="499"/>
        <end position="579"/>
    </location>
</feature>
<comment type="caution">
    <text evidence="6">The sequence shown here is derived from an EMBL/GenBank/DDBJ whole genome shotgun (WGS) entry which is preliminary data.</text>
</comment>
<dbReference type="PANTHER" id="PTHR46349:SF6">
    <property type="entry name" value="MYOSIN-6-LIKE"/>
    <property type="match status" value="1"/>
</dbReference>
<evidence type="ECO:0000256" key="1">
    <source>
        <dbReference type="ARBA" id="ARBA00004496"/>
    </source>
</evidence>
<dbReference type="AlphaFoldDB" id="J0WZI5"/>
<dbReference type="GO" id="GO:0005923">
    <property type="term" value="C:bicellular tight junction"/>
    <property type="evidence" value="ECO:0007669"/>
    <property type="project" value="TreeGrafter"/>
</dbReference>
<dbReference type="InterPro" id="IPR019219">
    <property type="entry name" value="DUF2130"/>
</dbReference>
<organism evidence="6 7">
    <name type="scientific">Scardovia wiggsiae F0424</name>
    <dbReference type="NCBI Taxonomy" id="857290"/>
    <lineage>
        <taxon>Bacteria</taxon>
        <taxon>Bacillati</taxon>
        <taxon>Actinomycetota</taxon>
        <taxon>Actinomycetes</taxon>
        <taxon>Bifidobacteriales</taxon>
        <taxon>Bifidobacteriaceae</taxon>
        <taxon>Scardovia</taxon>
    </lineage>
</organism>
<reference evidence="6 7" key="1">
    <citation type="submission" date="2012-01" db="EMBL/GenBank/DDBJ databases">
        <title>The Genome Sequence of Scardovia wiggsiae F0424.</title>
        <authorList>
            <consortium name="The Broad Institute Genome Sequencing Platform"/>
            <person name="Earl A."/>
            <person name="Ward D."/>
            <person name="Feldgarden M."/>
            <person name="Gevers D."/>
            <person name="Izard J."/>
            <person name="Ganesan A."/>
            <person name="Baranova O.V."/>
            <person name="Blanton J.M."/>
            <person name="Tanner A.C."/>
            <person name="Mathney J."/>
            <person name="Dewhirst F.E."/>
            <person name="Young S.K."/>
            <person name="Zeng Q."/>
            <person name="Gargeya S."/>
            <person name="Fitzgerald M."/>
            <person name="Haas B."/>
            <person name="Abouelleil A."/>
            <person name="Alvarado L."/>
            <person name="Arachchi H.M."/>
            <person name="Berlin A."/>
            <person name="Chapman S.B."/>
            <person name="Gearin G."/>
            <person name="Goldberg J."/>
            <person name="Griggs A."/>
            <person name="Gujja S."/>
            <person name="Hansen M."/>
            <person name="Heiman D."/>
            <person name="Howarth C."/>
            <person name="Larimer J."/>
            <person name="Lui A."/>
            <person name="MacDonald P.J.P."/>
            <person name="McCowen C."/>
            <person name="Montmayeur A."/>
            <person name="Murphy C."/>
            <person name="Neiman D."/>
            <person name="Pearson M."/>
            <person name="Priest M."/>
            <person name="Roberts A."/>
            <person name="Saif S."/>
            <person name="Shea T."/>
            <person name="Sisk P."/>
            <person name="Stolte C."/>
            <person name="Sykes S."/>
            <person name="Wortman J."/>
            <person name="Nusbaum C."/>
            <person name="Birren B."/>
        </authorList>
    </citation>
    <scope>NUCLEOTIDE SEQUENCE [LARGE SCALE GENOMIC DNA]</scope>
    <source>
        <strain evidence="6 7">F0424</strain>
    </source>
</reference>
<dbReference type="Proteomes" id="UP000006415">
    <property type="component" value="Unassembled WGS sequence"/>
</dbReference>